<reference evidence="1 2" key="1">
    <citation type="submission" date="2016-10" db="EMBL/GenBank/DDBJ databases">
        <authorList>
            <person name="de Groot N.N."/>
        </authorList>
    </citation>
    <scope>NUCLEOTIDE SEQUENCE [LARGE SCALE GENOMIC DNA]</scope>
    <source>
        <strain evidence="1 2">D31d</strain>
    </source>
</reference>
<accession>A0A1H4CCX1</accession>
<protein>
    <submittedName>
        <fullName evidence="1">Uncharacterized protein</fullName>
    </submittedName>
</protein>
<dbReference type="RefSeq" id="WP_074761268.1">
    <property type="nucleotide sequence ID" value="NZ_FNRF01000003.1"/>
</dbReference>
<evidence type="ECO:0000313" key="1">
    <source>
        <dbReference type="EMBL" id="SEA58188.1"/>
    </source>
</evidence>
<dbReference type="AlphaFoldDB" id="A0A1H4CCX1"/>
<gene>
    <name evidence="1" type="ORF">SAMN05216462_1900</name>
</gene>
<organism evidence="1 2">
    <name type="scientific">Xylanibacter ruminicola</name>
    <name type="common">Prevotella ruminicola</name>
    <dbReference type="NCBI Taxonomy" id="839"/>
    <lineage>
        <taxon>Bacteria</taxon>
        <taxon>Pseudomonadati</taxon>
        <taxon>Bacteroidota</taxon>
        <taxon>Bacteroidia</taxon>
        <taxon>Bacteroidales</taxon>
        <taxon>Prevotellaceae</taxon>
        <taxon>Xylanibacter</taxon>
    </lineage>
</organism>
<dbReference type="EMBL" id="FNRF01000003">
    <property type="protein sequence ID" value="SEA58188.1"/>
    <property type="molecule type" value="Genomic_DNA"/>
</dbReference>
<sequence>MKLKVNRTTIELFEGAEIRHALITYLTRRRMSLKFLEQLEVRDVWGHEIDLDAPASAFTQIRLTFKEQ</sequence>
<dbReference type="Proteomes" id="UP000182257">
    <property type="component" value="Unassembled WGS sequence"/>
</dbReference>
<evidence type="ECO:0000313" key="2">
    <source>
        <dbReference type="Proteomes" id="UP000182257"/>
    </source>
</evidence>
<proteinExistence type="predicted"/>
<name>A0A1H4CCX1_XYLRU</name>
<dbReference type="OrthoDB" id="1074836at2"/>